<feature type="compositionally biased region" description="Basic and acidic residues" evidence="15">
    <location>
        <begin position="106"/>
        <end position="131"/>
    </location>
</feature>
<organism evidence="17 18">
    <name type="scientific">Yersinia rohdei</name>
    <dbReference type="NCBI Taxonomy" id="29485"/>
    <lineage>
        <taxon>Bacteria</taxon>
        <taxon>Pseudomonadati</taxon>
        <taxon>Pseudomonadota</taxon>
        <taxon>Gammaproteobacteria</taxon>
        <taxon>Enterobacterales</taxon>
        <taxon>Yersiniaceae</taxon>
        <taxon>Yersinia</taxon>
    </lineage>
</organism>
<dbReference type="RefSeq" id="WP_050535248.1">
    <property type="nucleotide sequence ID" value="NZ_CABIHQ010000010.1"/>
</dbReference>
<keyword evidence="9 14" id="KW-0653">Protein transport</keyword>
<keyword evidence="7 14" id="KW-0812">Transmembrane</keyword>
<dbReference type="InterPro" id="IPR003538">
    <property type="entry name" value="TonB"/>
</dbReference>
<evidence type="ECO:0000256" key="9">
    <source>
        <dbReference type="ARBA" id="ARBA00022927"/>
    </source>
</evidence>
<evidence type="ECO:0000256" key="4">
    <source>
        <dbReference type="ARBA" id="ARBA00022448"/>
    </source>
</evidence>
<dbReference type="GO" id="GO:0015891">
    <property type="term" value="P:siderophore transport"/>
    <property type="evidence" value="ECO:0007669"/>
    <property type="project" value="InterPro"/>
</dbReference>
<evidence type="ECO:0000256" key="3">
    <source>
        <dbReference type="ARBA" id="ARBA00022362"/>
    </source>
</evidence>
<comment type="similarity">
    <text evidence="2 14">Belongs to the TonB family.</text>
</comment>
<keyword evidence="5 14" id="KW-1003">Cell membrane</keyword>
<dbReference type="InterPro" id="IPR006260">
    <property type="entry name" value="TonB/TolA_C"/>
</dbReference>
<proteinExistence type="inferred from homology"/>
<feature type="transmembrane region" description="Helical" evidence="14">
    <location>
        <begin position="12"/>
        <end position="33"/>
    </location>
</feature>
<gene>
    <name evidence="17" type="primary">tonB</name>
    <name evidence="17" type="ORF">ERS008555_03166</name>
</gene>
<evidence type="ECO:0000256" key="10">
    <source>
        <dbReference type="ARBA" id="ARBA00022968"/>
    </source>
</evidence>
<dbReference type="GO" id="GO:0098797">
    <property type="term" value="C:plasma membrane protein complex"/>
    <property type="evidence" value="ECO:0007669"/>
    <property type="project" value="TreeGrafter"/>
</dbReference>
<dbReference type="PANTHER" id="PTHR33446:SF8">
    <property type="entry name" value="PROTEIN TONB"/>
    <property type="match status" value="1"/>
</dbReference>
<reference evidence="17 18" key="1">
    <citation type="submission" date="2015-03" db="EMBL/GenBank/DDBJ databases">
        <authorList>
            <person name="Murphy D."/>
        </authorList>
    </citation>
    <scope>NUCLEOTIDE SEQUENCE [LARGE SCALE GENOMIC DNA]</scope>
    <source>
        <strain evidence="17 18">68/02</strain>
    </source>
</reference>
<keyword evidence="8" id="KW-0677">Repeat</keyword>
<evidence type="ECO:0000313" key="18">
    <source>
        <dbReference type="Proteomes" id="UP000042054"/>
    </source>
</evidence>
<evidence type="ECO:0000256" key="7">
    <source>
        <dbReference type="ARBA" id="ARBA00022692"/>
    </source>
</evidence>
<dbReference type="NCBIfam" id="TIGR01352">
    <property type="entry name" value="tonB_Cterm"/>
    <property type="match status" value="1"/>
</dbReference>
<dbReference type="GO" id="GO:0055085">
    <property type="term" value="P:transmembrane transport"/>
    <property type="evidence" value="ECO:0007669"/>
    <property type="project" value="InterPro"/>
</dbReference>
<dbReference type="AlphaFoldDB" id="A0A0U1HW21"/>
<dbReference type="SUPFAM" id="SSF74653">
    <property type="entry name" value="TolA/TonB C-terminal domain"/>
    <property type="match status" value="1"/>
</dbReference>
<evidence type="ECO:0000256" key="15">
    <source>
        <dbReference type="SAM" id="MobiDB-lite"/>
    </source>
</evidence>
<evidence type="ECO:0000256" key="14">
    <source>
        <dbReference type="RuleBase" id="RU362123"/>
    </source>
</evidence>
<comment type="subunit">
    <text evidence="13">Homodimer. Forms a complex with the accessory proteins ExbB and ExbD.</text>
</comment>
<evidence type="ECO:0000256" key="6">
    <source>
        <dbReference type="ARBA" id="ARBA00022519"/>
    </source>
</evidence>
<dbReference type="Gene3D" id="3.30.2420.10">
    <property type="entry name" value="TonB"/>
    <property type="match status" value="1"/>
</dbReference>
<name>A0A0U1HW21_YERRO</name>
<evidence type="ECO:0000256" key="8">
    <source>
        <dbReference type="ARBA" id="ARBA00022737"/>
    </source>
</evidence>
<evidence type="ECO:0000313" key="17">
    <source>
        <dbReference type="EMBL" id="CQI94357.1"/>
    </source>
</evidence>
<feature type="compositionally biased region" description="Pro residues" evidence="15">
    <location>
        <begin position="82"/>
        <end position="94"/>
    </location>
</feature>
<keyword evidence="11 14" id="KW-1133">Transmembrane helix</keyword>
<evidence type="ECO:0000256" key="11">
    <source>
        <dbReference type="ARBA" id="ARBA00022989"/>
    </source>
</evidence>
<evidence type="ECO:0000256" key="13">
    <source>
        <dbReference type="ARBA" id="ARBA00025849"/>
    </source>
</evidence>
<dbReference type="PROSITE" id="PS52015">
    <property type="entry name" value="TONB_CTD"/>
    <property type="match status" value="1"/>
</dbReference>
<protein>
    <recommendedName>
        <fullName evidence="3 14">Protein TonB</fullName>
    </recommendedName>
</protein>
<dbReference type="GO" id="GO:0015031">
    <property type="term" value="P:protein transport"/>
    <property type="evidence" value="ECO:0007669"/>
    <property type="project" value="UniProtKB-UniRule"/>
</dbReference>
<dbReference type="GO" id="GO:0030288">
    <property type="term" value="C:outer membrane-bounded periplasmic space"/>
    <property type="evidence" value="ECO:0007669"/>
    <property type="project" value="InterPro"/>
</dbReference>
<comment type="subcellular location">
    <subcellularLocation>
        <location evidence="1 14">Cell inner membrane</location>
        <topology evidence="1 14">Single-pass membrane protein</topology>
        <orientation evidence="1 14">Periplasmic side</orientation>
    </subcellularLocation>
</comment>
<evidence type="ECO:0000256" key="5">
    <source>
        <dbReference type="ARBA" id="ARBA00022475"/>
    </source>
</evidence>
<dbReference type="InterPro" id="IPR051045">
    <property type="entry name" value="TonB-dependent_transducer"/>
</dbReference>
<evidence type="ECO:0000259" key="16">
    <source>
        <dbReference type="PROSITE" id="PS52015"/>
    </source>
</evidence>
<dbReference type="InterPro" id="IPR049924">
    <property type="entry name" value="TonB_pro-rich"/>
</dbReference>
<feature type="domain" description="TonB C-terminal" evidence="16">
    <location>
        <begin position="167"/>
        <end position="257"/>
    </location>
</feature>
<feature type="region of interest" description="Disordered" evidence="15">
    <location>
        <begin position="63"/>
        <end position="178"/>
    </location>
</feature>
<keyword evidence="12 14" id="KW-0472">Membrane</keyword>
<dbReference type="Pfam" id="PF16031">
    <property type="entry name" value="TonB_N"/>
    <property type="match status" value="1"/>
</dbReference>
<dbReference type="PRINTS" id="PR01374">
    <property type="entry name" value="TONBPROTEIN"/>
</dbReference>
<dbReference type="EMBL" id="CTKE01000017">
    <property type="protein sequence ID" value="CQI94357.1"/>
    <property type="molecule type" value="Genomic_DNA"/>
</dbReference>
<dbReference type="Proteomes" id="UP000042054">
    <property type="component" value="Unassembled WGS sequence"/>
</dbReference>
<comment type="function">
    <text evidence="14">Interacts with outer membrane receptor proteins that carry out high-affinity binding and energy dependent uptake into the periplasmic space of specific substrates. It could act to transduce energy from the cytoplasmic membrane to specific energy-requiring processes in the outer membrane, resulting in the release into the periplasm of ligands bound by these outer membrane proteins.</text>
</comment>
<accession>A0A0U1HW21</accession>
<dbReference type="OrthoDB" id="1628901at2"/>
<dbReference type="Pfam" id="PF03544">
    <property type="entry name" value="TonB_C"/>
    <property type="match status" value="1"/>
</dbReference>
<keyword evidence="4 14" id="KW-0813">Transport</keyword>
<dbReference type="InterPro" id="IPR037682">
    <property type="entry name" value="TonB_C"/>
</dbReference>
<sequence>MQLNKFFLGRRLTWPLAFSVGIHGSVIAALLYVSVEQMQPQPEIEDAPLAVTMVNIATFAAPQPAAAEPQSEPEPAEEAPPEPEVLPEPVPVAIPEPVKPKPKPVKKPEVKKPEVKKEVKKTEVKKPDVKKTVAPPDDNVFKSDEPALVSTNAPVKSAPSASVPGASTTSGPKALSKAKPTYPARALALGIEGQVKVQFDIDEGGRVTNVRILEATPRNIFEREVKQVMRKWRYEAVAAKNYVTTVVFKIDGNMEMD</sequence>
<evidence type="ECO:0000256" key="2">
    <source>
        <dbReference type="ARBA" id="ARBA00006555"/>
    </source>
</evidence>
<dbReference type="STRING" id="29485.CH64_486"/>
<keyword evidence="10 14" id="KW-0735">Signal-anchor</keyword>
<dbReference type="GO" id="GO:0031992">
    <property type="term" value="F:energy transducer activity"/>
    <property type="evidence" value="ECO:0007669"/>
    <property type="project" value="InterPro"/>
</dbReference>
<evidence type="ECO:0000256" key="1">
    <source>
        <dbReference type="ARBA" id="ARBA00004383"/>
    </source>
</evidence>
<dbReference type="PANTHER" id="PTHR33446">
    <property type="entry name" value="PROTEIN TONB-RELATED"/>
    <property type="match status" value="1"/>
</dbReference>
<evidence type="ECO:0000256" key="12">
    <source>
        <dbReference type="ARBA" id="ARBA00023136"/>
    </source>
</evidence>
<keyword evidence="6 14" id="KW-0997">Cell inner membrane</keyword>